<feature type="non-terminal residue" evidence="1">
    <location>
        <position position="76"/>
    </location>
</feature>
<evidence type="ECO:0000313" key="1">
    <source>
        <dbReference type="EMBL" id="EMR12259.1"/>
    </source>
</evidence>
<dbReference type="EMBL" id="APHR01000063">
    <property type="protein sequence ID" value="EMR12259.1"/>
    <property type="molecule type" value="Genomic_DNA"/>
</dbReference>
<dbReference type="Proteomes" id="UP000012019">
    <property type="component" value="Unassembled WGS sequence"/>
</dbReference>
<protein>
    <submittedName>
        <fullName evidence="1">Uncharacterized protein</fullName>
    </submittedName>
</protein>
<gene>
    <name evidence="1" type="ORF">MPL1_11268</name>
</gene>
<dbReference type="AlphaFoldDB" id="M7PP97"/>
<organism evidence="1 2">
    <name type="scientific">Methylophaga lonarensis MPL</name>
    <dbReference type="NCBI Taxonomy" id="1286106"/>
    <lineage>
        <taxon>Bacteria</taxon>
        <taxon>Pseudomonadati</taxon>
        <taxon>Pseudomonadota</taxon>
        <taxon>Gammaproteobacteria</taxon>
        <taxon>Thiotrichales</taxon>
        <taxon>Piscirickettsiaceae</taxon>
        <taxon>Methylophaga</taxon>
    </lineage>
</organism>
<proteinExistence type="predicted"/>
<reference evidence="1 2" key="1">
    <citation type="journal article" date="2013" name="Genome Announc.">
        <title>Draft Genome Sequence of Methylophaga lonarensis MPLT, a Haloalkaliphilic (Non-Methane-Utilizing) Methylotroph.</title>
        <authorList>
            <person name="Shetty S.A."/>
            <person name="Marathe N.P."/>
            <person name="Munot H."/>
            <person name="Antony C.P."/>
            <person name="Dhotre D.P."/>
            <person name="Murrell J.C."/>
            <person name="Shouche Y.S."/>
        </authorList>
    </citation>
    <scope>NUCLEOTIDE SEQUENCE [LARGE SCALE GENOMIC DNA]</scope>
    <source>
        <strain evidence="1 2">MPL</strain>
    </source>
</reference>
<dbReference type="STRING" id="1286106.MPL1_11268"/>
<keyword evidence="2" id="KW-1185">Reference proteome</keyword>
<evidence type="ECO:0000313" key="2">
    <source>
        <dbReference type="Proteomes" id="UP000012019"/>
    </source>
</evidence>
<name>M7PP97_9GAMM</name>
<comment type="caution">
    <text evidence="1">The sequence shown here is derived from an EMBL/GenBank/DDBJ whole genome shotgun (WGS) entry which is preliminary data.</text>
</comment>
<accession>M7PP97</accession>
<sequence length="76" mass="8832">MLANMMTSHRRQWALLTLLIWMLILPWFVAGQYSDMRRELDAQLINFAQNFAESKLLADWPEASPFCDDIESALAD</sequence>